<comment type="catalytic activity">
    <reaction evidence="9">
        <text>L-seryl-[protein] + ATP = O-phospho-L-seryl-[protein] + ADP + H(+)</text>
        <dbReference type="Rhea" id="RHEA:17989"/>
        <dbReference type="Rhea" id="RHEA-COMP:9863"/>
        <dbReference type="Rhea" id="RHEA-COMP:11604"/>
        <dbReference type="ChEBI" id="CHEBI:15378"/>
        <dbReference type="ChEBI" id="CHEBI:29999"/>
        <dbReference type="ChEBI" id="CHEBI:30616"/>
        <dbReference type="ChEBI" id="CHEBI:83421"/>
        <dbReference type="ChEBI" id="CHEBI:456216"/>
        <dbReference type="EC" id="2.7.11.1"/>
    </reaction>
</comment>
<dbReference type="InterPro" id="IPR011009">
    <property type="entry name" value="Kinase-like_dom_sf"/>
</dbReference>
<dbReference type="PROSITE" id="PS50011">
    <property type="entry name" value="PROTEIN_KINASE_DOM"/>
    <property type="match status" value="1"/>
</dbReference>
<dbReference type="GO" id="GO:0004674">
    <property type="term" value="F:protein serine/threonine kinase activity"/>
    <property type="evidence" value="ECO:0007669"/>
    <property type="project" value="UniProtKB-KW"/>
</dbReference>
<keyword evidence="7 10" id="KW-0067">ATP-binding</keyword>
<dbReference type="InParanoid" id="A0A165ZHI1"/>
<evidence type="ECO:0000256" key="6">
    <source>
        <dbReference type="ARBA" id="ARBA00022777"/>
    </source>
</evidence>
<protein>
    <recommendedName>
        <fullName evidence="2">non-specific serine/threonine protein kinase</fullName>
        <ecNumber evidence="2">2.7.11.1</ecNumber>
    </recommendedName>
</protein>
<name>A0A165ZHI1_EXIGL</name>
<evidence type="ECO:0000256" key="7">
    <source>
        <dbReference type="ARBA" id="ARBA00022840"/>
    </source>
</evidence>
<dbReference type="EMBL" id="KV426305">
    <property type="protein sequence ID" value="KZV82759.1"/>
    <property type="molecule type" value="Genomic_DNA"/>
</dbReference>
<comment type="similarity">
    <text evidence="1">Belongs to the protein kinase superfamily. STE Ser/Thr protein kinase family. STE20 subfamily.</text>
</comment>
<feature type="binding site" evidence="10">
    <location>
        <position position="42"/>
    </location>
    <ligand>
        <name>ATP</name>
        <dbReference type="ChEBI" id="CHEBI:30616"/>
    </ligand>
</feature>
<evidence type="ECO:0000256" key="8">
    <source>
        <dbReference type="ARBA" id="ARBA00047899"/>
    </source>
</evidence>
<evidence type="ECO:0000256" key="9">
    <source>
        <dbReference type="ARBA" id="ARBA00048679"/>
    </source>
</evidence>
<dbReference type="PANTHER" id="PTHR48012:SF21">
    <property type="entry name" value="PH DOMAIN-CONTAINING PROTEIN"/>
    <property type="match status" value="1"/>
</dbReference>
<dbReference type="AlphaFoldDB" id="A0A165ZHI1"/>
<dbReference type="GO" id="GO:0005524">
    <property type="term" value="F:ATP binding"/>
    <property type="evidence" value="ECO:0007669"/>
    <property type="project" value="UniProtKB-UniRule"/>
</dbReference>
<dbReference type="GO" id="GO:0005737">
    <property type="term" value="C:cytoplasm"/>
    <property type="evidence" value="ECO:0007669"/>
    <property type="project" value="TreeGrafter"/>
</dbReference>
<dbReference type="PROSITE" id="PS00108">
    <property type="entry name" value="PROTEIN_KINASE_ST"/>
    <property type="match status" value="1"/>
</dbReference>
<dbReference type="Proteomes" id="UP000077266">
    <property type="component" value="Unassembled WGS sequence"/>
</dbReference>
<dbReference type="InterPro" id="IPR017441">
    <property type="entry name" value="Protein_kinase_ATP_BS"/>
</dbReference>
<evidence type="ECO:0000256" key="10">
    <source>
        <dbReference type="PROSITE-ProRule" id="PRU10141"/>
    </source>
</evidence>
<dbReference type="InterPro" id="IPR000719">
    <property type="entry name" value="Prot_kinase_dom"/>
</dbReference>
<dbReference type="FunFam" id="1.10.510.10:FF:000499">
    <property type="entry name" value="Serine/threonine-protein kinase KIC1"/>
    <property type="match status" value="1"/>
</dbReference>
<evidence type="ECO:0000256" key="11">
    <source>
        <dbReference type="RuleBase" id="RU000304"/>
    </source>
</evidence>
<reference evidence="13 14" key="1">
    <citation type="journal article" date="2016" name="Mol. Biol. Evol.">
        <title>Comparative Genomics of Early-Diverging Mushroom-Forming Fungi Provides Insights into the Origins of Lignocellulose Decay Capabilities.</title>
        <authorList>
            <person name="Nagy L.G."/>
            <person name="Riley R."/>
            <person name="Tritt A."/>
            <person name="Adam C."/>
            <person name="Daum C."/>
            <person name="Floudas D."/>
            <person name="Sun H."/>
            <person name="Yadav J.S."/>
            <person name="Pangilinan J."/>
            <person name="Larsson K.H."/>
            <person name="Matsuura K."/>
            <person name="Barry K."/>
            <person name="Labutti K."/>
            <person name="Kuo R."/>
            <person name="Ohm R.A."/>
            <person name="Bhattacharya S.S."/>
            <person name="Shirouzu T."/>
            <person name="Yoshinaga Y."/>
            <person name="Martin F.M."/>
            <person name="Grigoriev I.V."/>
            <person name="Hibbett D.S."/>
        </authorList>
    </citation>
    <scope>NUCLEOTIDE SEQUENCE [LARGE SCALE GENOMIC DNA]</scope>
    <source>
        <strain evidence="13 14">HHB12029</strain>
    </source>
</reference>
<evidence type="ECO:0000259" key="12">
    <source>
        <dbReference type="PROSITE" id="PS50011"/>
    </source>
</evidence>
<evidence type="ECO:0000256" key="1">
    <source>
        <dbReference type="ARBA" id="ARBA00008874"/>
    </source>
</evidence>
<dbReference type="SMART" id="SM00220">
    <property type="entry name" value="S_TKc"/>
    <property type="match status" value="1"/>
</dbReference>
<dbReference type="InterPro" id="IPR008271">
    <property type="entry name" value="Ser/Thr_kinase_AS"/>
</dbReference>
<gene>
    <name evidence="13" type="ORF">EXIGLDRAFT_656793</name>
</gene>
<dbReference type="SUPFAM" id="SSF56112">
    <property type="entry name" value="Protein kinase-like (PK-like)"/>
    <property type="match status" value="1"/>
</dbReference>
<dbReference type="PANTHER" id="PTHR48012">
    <property type="entry name" value="STERILE20-LIKE KINASE, ISOFORM B-RELATED"/>
    <property type="match status" value="1"/>
</dbReference>
<keyword evidence="6 13" id="KW-0418">Kinase</keyword>
<dbReference type="EC" id="2.7.11.1" evidence="2"/>
<evidence type="ECO:0000256" key="4">
    <source>
        <dbReference type="ARBA" id="ARBA00022679"/>
    </source>
</evidence>
<proteinExistence type="inferred from homology"/>
<evidence type="ECO:0000256" key="2">
    <source>
        <dbReference type="ARBA" id="ARBA00012513"/>
    </source>
</evidence>
<dbReference type="Pfam" id="PF00069">
    <property type="entry name" value="Pkinase"/>
    <property type="match status" value="1"/>
</dbReference>
<dbReference type="Gene3D" id="1.10.510.10">
    <property type="entry name" value="Transferase(Phosphotransferase) domain 1"/>
    <property type="match status" value="1"/>
</dbReference>
<dbReference type="InterPro" id="IPR050629">
    <property type="entry name" value="STE20/SPS1-PAK"/>
</dbReference>
<comment type="catalytic activity">
    <reaction evidence="8">
        <text>L-threonyl-[protein] + ATP = O-phospho-L-threonyl-[protein] + ADP + H(+)</text>
        <dbReference type="Rhea" id="RHEA:46608"/>
        <dbReference type="Rhea" id="RHEA-COMP:11060"/>
        <dbReference type="Rhea" id="RHEA-COMP:11605"/>
        <dbReference type="ChEBI" id="CHEBI:15378"/>
        <dbReference type="ChEBI" id="CHEBI:30013"/>
        <dbReference type="ChEBI" id="CHEBI:30616"/>
        <dbReference type="ChEBI" id="CHEBI:61977"/>
        <dbReference type="ChEBI" id="CHEBI:456216"/>
        <dbReference type="EC" id="2.7.11.1"/>
    </reaction>
</comment>
<accession>A0A165ZHI1</accession>
<evidence type="ECO:0000256" key="5">
    <source>
        <dbReference type="ARBA" id="ARBA00022741"/>
    </source>
</evidence>
<evidence type="ECO:0000313" key="14">
    <source>
        <dbReference type="Proteomes" id="UP000077266"/>
    </source>
</evidence>
<keyword evidence="4" id="KW-0808">Transferase</keyword>
<dbReference type="STRING" id="1314781.A0A165ZHI1"/>
<dbReference type="PROSITE" id="PS00107">
    <property type="entry name" value="PROTEIN_KINASE_ATP"/>
    <property type="match status" value="1"/>
</dbReference>
<keyword evidence="3 11" id="KW-0723">Serine/threonine-protein kinase</keyword>
<evidence type="ECO:0000313" key="13">
    <source>
        <dbReference type="EMBL" id="KZV82759.1"/>
    </source>
</evidence>
<keyword evidence="14" id="KW-1185">Reference proteome</keyword>
<evidence type="ECO:0000256" key="3">
    <source>
        <dbReference type="ARBA" id="ARBA00022527"/>
    </source>
</evidence>
<dbReference type="OrthoDB" id="248923at2759"/>
<keyword evidence="5 10" id="KW-0547">Nucleotide-binding</keyword>
<feature type="domain" description="Protein kinase" evidence="12">
    <location>
        <begin position="13"/>
        <end position="270"/>
    </location>
</feature>
<sequence>MSGPAPVPVTQLYKRLEVIGKGAFGSVHKGVHIASGQVVAIKVINLDTADDDVDDIQREVALLTQLRGGDQNNITRYHGCWLDGPRVWIVMELASGGSVRTLMKALPAGIVDEKYCVVIMREVLIALAYLHKAAVIHRDIKAANVLISSTGRVVLCDFGVAALLATTSSKRNTFVGTPFWMAPEVISHGFYDTKADIWSLGITLYEMAMGAPPHADQAAMKALVIIPKSKPPRLPDDRGTKEMREFVALSLRELPADRLTAEELQKTKWIKSSSKTPVSVLLDLLNRYTRWQEGGGVRDSIAGDLEWELEEAAYVCSDGKLYMPDGFPG</sequence>
<organism evidence="13 14">
    <name type="scientific">Exidia glandulosa HHB12029</name>
    <dbReference type="NCBI Taxonomy" id="1314781"/>
    <lineage>
        <taxon>Eukaryota</taxon>
        <taxon>Fungi</taxon>
        <taxon>Dikarya</taxon>
        <taxon>Basidiomycota</taxon>
        <taxon>Agaricomycotina</taxon>
        <taxon>Agaricomycetes</taxon>
        <taxon>Auriculariales</taxon>
        <taxon>Exidiaceae</taxon>
        <taxon>Exidia</taxon>
    </lineage>
</organism>